<keyword evidence="3" id="KW-0614">Plasmid</keyword>
<evidence type="ECO:0000313" key="3">
    <source>
        <dbReference type="EMBL" id="CAJ54018.1"/>
    </source>
</evidence>
<evidence type="ECO:0000256" key="2">
    <source>
        <dbReference type="SAM" id="MobiDB-lite"/>
    </source>
</evidence>
<dbReference type="InterPro" id="IPR012106">
    <property type="entry name" value="Phage_Mu_Gp1"/>
</dbReference>
<evidence type="ECO:0008006" key="5">
    <source>
        <dbReference type="Google" id="ProtNLM"/>
    </source>
</evidence>
<evidence type="ECO:0000256" key="1">
    <source>
        <dbReference type="SAM" id="Coils"/>
    </source>
</evidence>
<evidence type="ECO:0000313" key="4">
    <source>
        <dbReference type="Proteomes" id="UP000002430"/>
    </source>
</evidence>
<dbReference type="PIRSF" id="PIRSF016624">
    <property type="entry name" value="Mu_prophg_I"/>
    <property type="match status" value="1"/>
</dbReference>
<dbReference type="OrthoDB" id="2043985at2"/>
<protein>
    <recommendedName>
        <fullName evidence="5">Mu-like prophage I protein</fullName>
    </recommendedName>
</protein>
<dbReference type="Pfam" id="PF10123">
    <property type="entry name" value="Mu-like_Pro"/>
    <property type="match status" value="1"/>
</dbReference>
<feature type="coiled-coil region" evidence="1">
    <location>
        <begin position="260"/>
        <end position="287"/>
    </location>
</feature>
<dbReference type="RefSeq" id="WP_011527385.1">
    <property type="nucleotide sequence ID" value="NC_008014.1"/>
</dbReference>
<keyword evidence="4" id="KW-1185">Reference proteome</keyword>
<proteinExistence type="predicted"/>
<name>Q1MNR5_LAWIP</name>
<accession>Q1MNR5</accession>
<dbReference type="AlphaFoldDB" id="Q1MNR5"/>
<reference evidence="3 4" key="1">
    <citation type="submission" date="2005-11" db="EMBL/GenBank/DDBJ databases">
        <title>The complete genome sequence of Lawsonia intracellularis: the causative agent of proliferative enteropathy.</title>
        <authorList>
            <person name="Kaur K."/>
            <person name="Zhang Q."/>
            <person name="Beckler D."/>
            <person name="Munir S."/>
            <person name="Li L."/>
            <person name="Kinsley K."/>
            <person name="Herron L."/>
            <person name="Peterson A."/>
            <person name="May B."/>
            <person name="Singh S."/>
            <person name="Gebhart C."/>
            <person name="Kapur V."/>
        </authorList>
    </citation>
    <scope>NUCLEOTIDE SEQUENCE [LARGE SCALE GENOMIC DNA]</scope>
    <source>
        <strain evidence="3 4">PHE/MN1-00</strain>
        <plasmid evidence="4">pLaw3</plasmid>
    </source>
</reference>
<dbReference type="KEGG" id="lip:LIC066"/>
<organism evidence="3 4">
    <name type="scientific">Lawsonia intracellularis (strain PHE/MN1-00)</name>
    <dbReference type="NCBI Taxonomy" id="363253"/>
    <lineage>
        <taxon>Bacteria</taxon>
        <taxon>Pseudomonadati</taxon>
        <taxon>Thermodesulfobacteriota</taxon>
        <taxon>Desulfovibrionia</taxon>
        <taxon>Desulfovibrionales</taxon>
        <taxon>Desulfovibrionaceae</taxon>
        <taxon>Lawsonia</taxon>
    </lineage>
</organism>
<dbReference type="HOGENOM" id="CLU_062795_1_0_7"/>
<dbReference type="EMBL" id="AM180255">
    <property type="protein sequence ID" value="CAJ54018.1"/>
    <property type="molecule type" value="Genomic_DNA"/>
</dbReference>
<feature type="compositionally biased region" description="Polar residues" evidence="2">
    <location>
        <begin position="237"/>
        <end position="248"/>
    </location>
</feature>
<sequence length="379" mass="42190">MNRTLVSLMAEVPVDSIEDEQGLIHVFPLGSFTARDGPPGTLGVPATSWQLTLSGAQEVIRRWETRKTPLVIDYEHQTYETKGNGQPAPAAGWITRLLLRENGMFAGVEWTSRAKEYIRAGEYKYISPTFLFDATTGEVLELCSAALTNMPALDGMEPVKAKTHTTIQLPKKKYSHTGSNPLQEKGGALHLAMEFCEKGETDLFKENVSSLEASATAFLEEIKKTQGQQKRSKKNRSVSTKSNIQQEASSDRFSELMGLYHEAQKEVVSLKERIKEYECKEESLKLEQCIEKALSDGRLQHSCEAWARACAVSYPEVLRAFLEASTSMAALVSMQTRQGSHISQSGYGQSALLSTEEEHVRSQLGMSVETFIKHKKECQ</sequence>
<dbReference type="Proteomes" id="UP000002430">
    <property type="component" value="Plasmid 3"/>
</dbReference>
<geneLocation type="plasmid" evidence="4">
    <name>pLaw3</name>
</geneLocation>
<keyword evidence="1" id="KW-0175">Coiled coil</keyword>
<gene>
    <name evidence="3" type="ordered locus">LIC066</name>
</gene>
<feature type="region of interest" description="Disordered" evidence="2">
    <location>
        <begin position="224"/>
        <end position="249"/>
    </location>
</feature>